<proteinExistence type="predicted"/>
<organism evidence="1 2">
    <name type="scientific">Lichenicoccus roseus</name>
    <dbReference type="NCBI Taxonomy" id="2683649"/>
    <lineage>
        <taxon>Bacteria</taxon>
        <taxon>Pseudomonadati</taxon>
        <taxon>Pseudomonadota</taxon>
        <taxon>Alphaproteobacteria</taxon>
        <taxon>Acetobacterales</taxon>
        <taxon>Acetobacteraceae</taxon>
        <taxon>Lichenicoccus</taxon>
    </lineage>
</organism>
<comment type="caution">
    <text evidence="1">The sequence shown here is derived from an EMBL/GenBank/DDBJ whole genome shotgun (WGS) entry which is preliminary data.</text>
</comment>
<reference evidence="1 2" key="1">
    <citation type="submission" date="2019-05" db="EMBL/GenBank/DDBJ databases">
        <authorList>
            <person name="Pankratov T."/>
            <person name="Grouzdev D."/>
        </authorList>
    </citation>
    <scope>NUCLEOTIDE SEQUENCE [LARGE SCALE GENOMIC DNA]</scope>
    <source>
        <strain evidence="1 2">KEBCLARHB70R</strain>
    </source>
</reference>
<evidence type="ECO:0000313" key="1">
    <source>
        <dbReference type="EMBL" id="TLU71467.1"/>
    </source>
</evidence>
<keyword evidence="2" id="KW-1185">Reference proteome</keyword>
<dbReference type="EMBL" id="VCDI01000006">
    <property type="protein sequence ID" value="TLU71467.1"/>
    <property type="molecule type" value="Genomic_DNA"/>
</dbReference>
<dbReference type="RefSeq" id="WP_138327105.1">
    <property type="nucleotide sequence ID" value="NZ_VCDI01000006.1"/>
</dbReference>
<evidence type="ECO:0000313" key="2">
    <source>
        <dbReference type="Proteomes" id="UP000305654"/>
    </source>
</evidence>
<sequence length="76" mass="7516">MSGSTDTSTAVQRVAFCTLVTGAGGAALTVAAAAVARCTLTLPEDTAYLLSLPAGATFAQGAAQLQLKWSQGLASI</sequence>
<protein>
    <submittedName>
        <fullName evidence="1">Uncharacterized protein</fullName>
    </submittedName>
</protein>
<dbReference type="Proteomes" id="UP000305654">
    <property type="component" value="Unassembled WGS sequence"/>
</dbReference>
<dbReference type="AlphaFoldDB" id="A0A5R9J4M9"/>
<name>A0A5R9J4M9_9PROT</name>
<accession>A0A5R9J4M9</accession>
<gene>
    <name evidence="1" type="ORF">FE263_16335</name>
</gene>